<protein>
    <recommendedName>
        <fullName evidence="1">4Fe-4S Wbl-type domain-containing protein</fullName>
    </recommendedName>
</protein>
<sequence>MEVSMSDVYQDDDNFSAYDTESESSIVQGTLDGWAHLANCKGYAKLFFGKPAERPQARARREVKAHSLCISCAVKHNCRSFARNNHEYGFWGDENEESRHEAGFTLSSPIGVHITPIVV</sequence>
<dbReference type="EMBL" id="LIBJ01000052">
    <property type="protein sequence ID" value="KRO48960.1"/>
    <property type="molecule type" value="Genomic_DNA"/>
</dbReference>
<gene>
    <name evidence="2" type="ORF">ABR75_05855</name>
</gene>
<dbReference type="PROSITE" id="PS51674">
    <property type="entry name" value="4FE4S_WBL"/>
    <property type="match status" value="1"/>
</dbReference>
<evidence type="ECO:0000313" key="3">
    <source>
        <dbReference type="Proteomes" id="UP000051017"/>
    </source>
</evidence>
<organism evidence="2 3">
    <name type="scientific">Acidimicrobiia bacterium BACL6 MAG-120924-bin43</name>
    <dbReference type="NCBI Taxonomy" id="1655583"/>
    <lineage>
        <taxon>Bacteria</taxon>
        <taxon>Bacillati</taxon>
        <taxon>Actinomycetota</taxon>
        <taxon>Acidimicrobiia</taxon>
        <taxon>acIV cluster</taxon>
    </lineage>
</organism>
<evidence type="ECO:0000259" key="1">
    <source>
        <dbReference type="PROSITE" id="PS51674"/>
    </source>
</evidence>
<evidence type="ECO:0000313" key="2">
    <source>
        <dbReference type="EMBL" id="KRO48960.1"/>
    </source>
</evidence>
<dbReference type="Proteomes" id="UP000051017">
    <property type="component" value="Unassembled WGS sequence"/>
</dbReference>
<name>A0A0R2QIN3_9ACTN</name>
<reference evidence="2 3" key="1">
    <citation type="submission" date="2015-10" db="EMBL/GenBank/DDBJ databases">
        <title>Metagenome-Assembled Genomes uncover a global brackish microbiome.</title>
        <authorList>
            <person name="Hugerth L.W."/>
            <person name="Larsson J."/>
            <person name="Alneberg J."/>
            <person name="Lindh M.V."/>
            <person name="Legrand C."/>
            <person name="Pinhassi J."/>
            <person name="Andersson A.F."/>
        </authorList>
    </citation>
    <scope>NUCLEOTIDE SEQUENCE [LARGE SCALE GENOMIC DNA]</scope>
    <source>
        <strain evidence="2">BACL6 MAG-120924-bin43</strain>
    </source>
</reference>
<dbReference type="AlphaFoldDB" id="A0A0R2QIN3"/>
<dbReference type="Pfam" id="PF02467">
    <property type="entry name" value="Whib"/>
    <property type="match status" value="1"/>
</dbReference>
<dbReference type="InterPro" id="IPR034768">
    <property type="entry name" value="4FE4S_WBL"/>
</dbReference>
<proteinExistence type="predicted"/>
<feature type="domain" description="4Fe-4S Wbl-type" evidence="1">
    <location>
        <begin position="39"/>
        <end position="101"/>
    </location>
</feature>
<accession>A0A0R2QIN3</accession>
<comment type="caution">
    <text evidence="2">The sequence shown here is derived from an EMBL/GenBank/DDBJ whole genome shotgun (WGS) entry which is preliminary data.</text>
</comment>